<dbReference type="PANTHER" id="PTHR13504">
    <property type="entry name" value="FIDO DOMAIN-CONTAINING PROTEIN DDB_G0283145"/>
    <property type="match status" value="1"/>
</dbReference>
<dbReference type="InterPro" id="IPR003812">
    <property type="entry name" value="Fido"/>
</dbReference>
<dbReference type="SUPFAM" id="SSF140931">
    <property type="entry name" value="Fic-like"/>
    <property type="match status" value="1"/>
</dbReference>
<keyword evidence="3" id="KW-1185">Reference proteome</keyword>
<dbReference type="Pfam" id="PF02661">
    <property type="entry name" value="Fic"/>
    <property type="match status" value="1"/>
</dbReference>
<evidence type="ECO:0000313" key="2">
    <source>
        <dbReference type="EMBL" id="MDM1050349.1"/>
    </source>
</evidence>
<proteinExistence type="predicted"/>
<dbReference type="Proteomes" id="UP001170954">
    <property type="component" value="Unassembled WGS sequence"/>
</dbReference>
<comment type="caution">
    <text evidence="2">The sequence shown here is derived from an EMBL/GenBank/DDBJ whole genome shotgun (WGS) entry which is preliminary data.</text>
</comment>
<dbReference type="Gene3D" id="1.10.3290.10">
    <property type="entry name" value="Fido-like domain"/>
    <property type="match status" value="1"/>
</dbReference>
<reference evidence="2" key="1">
    <citation type="submission" date="2020-06" db="EMBL/GenBank/DDBJ databases">
        <authorList>
            <person name="Dong N."/>
        </authorList>
    </citation>
    <scope>NUCLEOTIDE SEQUENCE</scope>
    <source>
        <strain evidence="2">R1692</strain>
    </source>
</reference>
<dbReference type="RefSeq" id="WP_254526850.1">
    <property type="nucleotide sequence ID" value="NZ_JACAGK010000088.1"/>
</dbReference>
<feature type="domain" description="Fido" evidence="1">
    <location>
        <begin position="322"/>
        <end position="454"/>
    </location>
</feature>
<dbReference type="InterPro" id="IPR040198">
    <property type="entry name" value="Fido_containing"/>
</dbReference>
<dbReference type="EMBL" id="JACAGK010000088">
    <property type="protein sequence ID" value="MDM1050349.1"/>
    <property type="molecule type" value="Genomic_DNA"/>
</dbReference>
<evidence type="ECO:0000259" key="1">
    <source>
        <dbReference type="PROSITE" id="PS51459"/>
    </source>
</evidence>
<accession>A0ABT7NSX7</accession>
<gene>
    <name evidence="2" type="ORF">HX018_19100</name>
</gene>
<evidence type="ECO:0000313" key="3">
    <source>
        <dbReference type="Proteomes" id="UP001170954"/>
    </source>
</evidence>
<name>A0ABT7NSX7_9SPHI</name>
<protein>
    <submittedName>
        <fullName evidence="2">Fic family protein</fullName>
    </submittedName>
</protein>
<organism evidence="2 3">
    <name type="scientific">Sphingobacterium hotanense</name>
    <dbReference type="NCBI Taxonomy" id="649196"/>
    <lineage>
        <taxon>Bacteria</taxon>
        <taxon>Pseudomonadati</taxon>
        <taxon>Bacteroidota</taxon>
        <taxon>Sphingobacteriia</taxon>
        <taxon>Sphingobacteriales</taxon>
        <taxon>Sphingobacteriaceae</taxon>
        <taxon>Sphingobacterium</taxon>
    </lineage>
</organism>
<dbReference type="PROSITE" id="PS51459">
    <property type="entry name" value="FIDO"/>
    <property type="match status" value="1"/>
</dbReference>
<dbReference type="InterPro" id="IPR036597">
    <property type="entry name" value="Fido-like_dom_sf"/>
</dbReference>
<dbReference type="PANTHER" id="PTHR13504:SF38">
    <property type="entry name" value="FIDO DOMAIN-CONTAINING PROTEIN"/>
    <property type="match status" value="1"/>
</dbReference>
<reference evidence="2" key="2">
    <citation type="journal article" date="2022" name="Sci. Total Environ.">
        <title>Prevalence, transmission, and molecular epidemiology of tet(X)-positive bacteria among humans, animals, and environmental niches in China: An epidemiological, and genomic-based study.</title>
        <authorList>
            <person name="Dong N."/>
            <person name="Zeng Y."/>
            <person name="Cai C."/>
            <person name="Sun C."/>
            <person name="Lu J."/>
            <person name="Liu C."/>
            <person name="Zhou H."/>
            <person name="Sun Q."/>
            <person name="Shu L."/>
            <person name="Wang H."/>
            <person name="Wang Y."/>
            <person name="Wang S."/>
            <person name="Wu C."/>
            <person name="Chan E.W."/>
            <person name="Chen G."/>
            <person name="Shen Z."/>
            <person name="Chen S."/>
            <person name="Zhang R."/>
        </authorList>
    </citation>
    <scope>NUCLEOTIDE SEQUENCE</scope>
    <source>
        <strain evidence="2">R1692</strain>
    </source>
</reference>
<sequence>MDKSIPLHLQEIIFSSSNPEISRTISALVKDGKLKKIAPRIYTSNLDDNEAEIIKRNLFKIIGQLYAGALLSHRSAFEYRPTSSGDIFLTYNYERKIKLPGVTLNMLEGSPPIEGDNLFVDGLHVSQQARAFLENLQSSRRPGPSSKTMALPEIEGKLEQIARSKGEDGLNALRDRAREIASGINMEKEFEKLDRLIGAMLSTKPSNILKSPVALARAFGQPFDLKRIELFENLFITLQQLEFTPVTDPNISNTAFRNFAFFEAYFSNYIEGTKFKIDEALKIIETGKPMPARDEDSHDILGTYQIVSNRKEMSTTPENPDHLLEILQYRHKIMLNARPSKNPGEFKDRNNRAGNTDFVEVELVRGTLIKGFEFYQALNEPFAKAAYMMFLISEVHPFLDGNGRLARVMMNAELVRAEQSKIIIPTVFRDDYLGALRAISRRNETNIYIRMLLRAWKFSATVSGEDMDNIHHVLTQSNAFEEGEDYILKIVGE</sequence>